<name>A0ABT8D962_9RHOB</name>
<sequence length="168" mass="18398">MPWGAHPLAGPARRRFRVSAGRSAVFRDRGLFSLYRLRRCRAFGRHGAGIGLLVSLALLAEVFLLRPYLARRTQYVLTDRRAIILRPSLSGLSQQDYPLATMKLVSLTKGVGQGTGSIGFAETAGWSSTRLVRVIGFEHLPDAEAVHAKMLAAKEALEAAPTREVHHG</sequence>
<keyword evidence="1" id="KW-0472">Membrane</keyword>
<dbReference type="RefSeq" id="WP_377786912.1">
    <property type="nucleotide sequence ID" value="NZ_JBHUOC010000001.1"/>
</dbReference>
<proteinExistence type="predicted"/>
<keyword evidence="1" id="KW-0812">Transmembrane</keyword>
<evidence type="ECO:0008006" key="4">
    <source>
        <dbReference type="Google" id="ProtNLM"/>
    </source>
</evidence>
<keyword evidence="3" id="KW-1185">Reference proteome</keyword>
<reference evidence="3" key="1">
    <citation type="journal article" date="2019" name="Int. J. Syst. Evol. Microbiol.">
        <title>The Global Catalogue of Microorganisms (GCM) 10K type strain sequencing project: providing services to taxonomists for standard genome sequencing and annotation.</title>
        <authorList>
            <consortium name="The Broad Institute Genomics Platform"/>
            <consortium name="The Broad Institute Genome Sequencing Center for Infectious Disease"/>
            <person name="Wu L."/>
            <person name="Ma J."/>
        </authorList>
    </citation>
    <scope>NUCLEOTIDE SEQUENCE [LARGE SCALE GENOMIC DNA]</scope>
    <source>
        <strain evidence="3">CECT 8482</strain>
    </source>
</reference>
<dbReference type="EMBL" id="JAUFRC010000001">
    <property type="protein sequence ID" value="MDN3712448.1"/>
    <property type="molecule type" value="Genomic_DNA"/>
</dbReference>
<protein>
    <recommendedName>
        <fullName evidence="4">PH domain-containing protein</fullName>
    </recommendedName>
</protein>
<comment type="caution">
    <text evidence="2">The sequence shown here is derived from an EMBL/GenBank/DDBJ whole genome shotgun (WGS) entry which is preliminary data.</text>
</comment>
<evidence type="ECO:0000313" key="2">
    <source>
        <dbReference type="EMBL" id="MDN3712448.1"/>
    </source>
</evidence>
<accession>A0ABT8D962</accession>
<evidence type="ECO:0000313" key="3">
    <source>
        <dbReference type="Proteomes" id="UP001243846"/>
    </source>
</evidence>
<evidence type="ECO:0000256" key="1">
    <source>
        <dbReference type="SAM" id="Phobius"/>
    </source>
</evidence>
<dbReference type="Proteomes" id="UP001243846">
    <property type="component" value="Unassembled WGS sequence"/>
</dbReference>
<organism evidence="2 3">
    <name type="scientific">Paracoccus cavernae</name>
    <dbReference type="NCBI Taxonomy" id="1571207"/>
    <lineage>
        <taxon>Bacteria</taxon>
        <taxon>Pseudomonadati</taxon>
        <taxon>Pseudomonadota</taxon>
        <taxon>Alphaproteobacteria</taxon>
        <taxon>Rhodobacterales</taxon>
        <taxon>Paracoccaceae</taxon>
        <taxon>Paracoccus</taxon>
    </lineage>
</organism>
<feature type="transmembrane region" description="Helical" evidence="1">
    <location>
        <begin position="43"/>
        <end position="65"/>
    </location>
</feature>
<gene>
    <name evidence="2" type="ORF">QWZ10_13065</name>
</gene>
<keyword evidence="1" id="KW-1133">Transmembrane helix</keyword>